<evidence type="ECO:0000256" key="4">
    <source>
        <dbReference type="ARBA" id="ARBA00022598"/>
    </source>
</evidence>
<feature type="domain" description="FDX-ACB" evidence="13">
    <location>
        <begin position="490"/>
        <end position="582"/>
    </location>
</feature>
<comment type="similarity">
    <text evidence="2">Belongs to the class-II aminoacyl-tRNA synthetase family.</text>
</comment>
<dbReference type="SMART" id="SM00896">
    <property type="entry name" value="FDX-ACB"/>
    <property type="match status" value="1"/>
</dbReference>
<dbReference type="PROSITE" id="PS51447">
    <property type="entry name" value="FDX_ACB"/>
    <property type="match status" value="1"/>
</dbReference>
<evidence type="ECO:0000256" key="9">
    <source>
        <dbReference type="ARBA" id="ARBA00023128"/>
    </source>
</evidence>
<comment type="catalytic activity">
    <reaction evidence="12">
        <text>tRNA(Phe) + L-phenylalanine + ATP = L-phenylalanyl-tRNA(Phe) + AMP + diphosphate + H(+)</text>
        <dbReference type="Rhea" id="RHEA:19413"/>
        <dbReference type="Rhea" id="RHEA-COMP:9668"/>
        <dbReference type="Rhea" id="RHEA-COMP:9699"/>
        <dbReference type="ChEBI" id="CHEBI:15378"/>
        <dbReference type="ChEBI" id="CHEBI:30616"/>
        <dbReference type="ChEBI" id="CHEBI:33019"/>
        <dbReference type="ChEBI" id="CHEBI:58095"/>
        <dbReference type="ChEBI" id="CHEBI:78442"/>
        <dbReference type="ChEBI" id="CHEBI:78531"/>
        <dbReference type="ChEBI" id="CHEBI:456215"/>
        <dbReference type="EC" id="6.1.1.20"/>
    </reaction>
</comment>
<accession>A0A3B1KIT1</accession>
<dbReference type="PANTHER" id="PTHR11538:SF26">
    <property type="entry name" value="FERREDOXIN-FOLD ANTICODON-BINDING DOMAIN-CONTAINING PROTEIN 1"/>
    <property type="match status" value="1"/>
</dbReference>
<dbReference type="Proteomes" id="UP000018467">
    <property type="component" value="Unassembled WGS sequence"/>
</dbReference>
<dbReference type="InterPro" id="IPR005121">
    <property type="entry name" value="Fdx_antiC-bd"/>
</dbReference>
<comment type="subcellular location">
    <subcellularLocation>
        <location evidence="1">Mitochondrion matrix</location>
    </subcellularLocation>
</comment>
<dbReference type="GO" id="GO:0070475">
    <property type="term" value="P:rRNA base methylation"/>
    <property type="evidence" value="ECO:0007669"/>
    <property type="project" value="InterPro"/>
</dbReference>
<dbReference type="GO" id="GO:0005759">
    <property type="term" value="C:mitochondrial matrix"/>
    <property type="evidence" value="ECO:0007669"/>
    <property type="project" value="UniProtKB-SubCell"/>
</dbReference>
<dbReference type="Ensembl" id="ENSAMXT00000053096.1">
    <property type="protein sequence ID" value="ENSAMXP00000054478.1"/>
    <property type="gene ID" value="ENSAMXG00000038372.1"/>
</dbReference>
<dbReference type="GeneTree" id="ENSGT00940000160701"/>
<keyword evidence="15" id="KW-1185">Reference proteome</keyword>
<evidence type="ECO:0000259" key="13">
    <source>
        <dbReference type="PROSITE" id="PS51447"/>
    </source>
</evidence>
<dbReference type="Gene3D" id="3.40.50.150">
    <property type="entry name" value="Vaccinia Virus protein VP39"/>
    <property type="match status" value="1"/>
</dbReference>
<reference evidence="14" key="4">
    <citation type="submission" date="2025-09" db="UniProtKB">
        <authorList>
            <consortium name="Ensembl"/>
        </authorList>
    </citation>
    <scope>IDENTIFICATION</scope>
</reference>
<evidence type="ECO:0000256" key="11">
    <source>
        <dbReference type="ARBA" id="ARBA00031194"/>
    </source>
</evidence>
<reference evidence="14" key="3">
    <citation type="submission" date="2025-08" db="UniProtKB">
        <authorList>
            <consortium name="Ensembl"/>
        </authorList>
    </citation>
    <scope>IDENTIFICATION</scope>
</reference>
<evidence type="ECO:0000256" key="10">
    <source>
        <dbReference type="ARBA" id="ARBA00023146"/>
    </source>
</evidence>
<dbReference type="InParanoid" id="A0A3B1KIT1"/>
<keyword evidence="5" id="KW-0547">Nucleotide-binding</keyword>
<keyword evidence="7" id="KW-0648">Protein biosynthesis</keyword>
<name>A0A3B1KIT1_ASTMX</name>
<organism evidence="14 15">
    <name type="scientific">Astyanax mexicanus</name>
    <name type="common">Blind cave fish</name>
    <name type="synonym">Astyanax fasciatus mexicanus</name>
    <dbReference type="NCBI Taxonomy" id="7994"/>
    <lineage>
        <taxon>Eukaryota</taxon>
        <taxon>Metazoa</taxon>
        <taxon>Chordata</taxon>
        <taxon>Craniata</taxon>
        <taxon>Vertebrata</taxon>
        <taxon>Euteleostomi</taxon>
        <taxon>Actinopterygii</taxon>
        <taxon>Neopterygii</taxon>
        <taxon>Teleostei</taxon>
        <taxon>Ostariophysi</taxon>
        <taxon>Characiformes</taxon>
        <taxon>Characoidei</taxon>
        <taxon>Acestrorhamphidae</taxon>
        <taxon>Acestrorhamphinae</taxon>
        <taxon>Astyanax</taxon>
    </lineage>
</organism>
<keyword evidence="6" id="KW-0067">ATP-binding</keyword>
<proteinExistence type="inferred from homology"/>
<dbReference type="Pfam" id="PF03147">
    <property type="entry name" value="FDX-ACB"/>
    <property type="match status" value="1"/>
</dbReference>
<dbReference type="SUPFAM" id="SSF53335">
    <property type="entry name" value="S-adenosyl-L-methionine-dependent methyltransferases"/>
    <property type="match status" value="1"/>
</dbReference>
<dbReference type="GO" id="GO:0005524">
    <property type="term" value="F:ATP binding"/>
    <property type="evidence" value="ECO:0007669"/>
    <property type="project" value="UniProtKB-KW"/>
</dbReference>
<dbReference type="SUPFAM" id="SSF54991">
    <property type="entry name" value="Anticodon-binding domain of PheRS"/>
    <property type="match status" value="1"/>
</dbReference>
<dbReference type="CTD" id="91893"/>
<reference evidence="15" key="1">
    <citation type="submission" date="2013-03" db="EMBL/GenBank/DDBJ databases">
        <authorList>
            <person name="Jeffery W."/>
            <person name="Warren W."/>
            <person name="Wilson R.K."/>
        </authorList>
    </citation>
    <scope>NUCLEOTIDE SEQUENCE</scope>
    <source>
        <strain evidence="15">female</strain>
    </source>
</reference>
<dbReference type="FunFam" id="3.40.50.150:FF:000361">
    <property type="entry name" value="Ferredoxin-fold anticodon-binding domain-containing protein 1 homolog"/>
    <property type="match status" value="1"/>
</dbReference>
<evidence type="ECO:0000256" key="12">
    <source>
        <dbReference type="ARBA" id="ARBA00049255"/>
    </source>
</evidence>
<evidence type="ECO:0000313" key="15">
    <source>
        <dbReference type="Proteomes" id="UP000018467"/>
    </source>
</evidence>
<dbReference type="Gene3D" id="3.30.70.380">
    <property type="entry name" value="Ferrodoxin-fold anticodon-binding domain"/>
    <property type="match status" value="1"/>
</dbReference>
<dbReference type="Pfam" id="PF10354">
    <property type="entry name" value="BMT5-like"/>
    <property type="match status" value="1"/>
</dbReference>
<evidence type="ECO:0000313" key="14">
    <source>
        <dbReference type="Ensembl" id="ENSAMXP00000054478.1"/>
    </source>
</evidence>
<dbReference type="InterPro" id="IPR019446">
    <property type="entry name" value="BMT5-like"/>
</dbReference>
<dbReference type="RefSeq" id="XP_007245291.2">
    <property type="nucleotide sequence ID" value="XM_007245229.4"/>
</dbReference>
<dbReference type="GO" id="GO:0006412">
    <property type="term" value="P:translation"/>
    <property type="evidence" value="ECO:0007669"/>
    <property type="project" value="UniProtKB-KW"/>
</dbReference>
<evidence type="ECO:0000256" key="1">
    <source>
        <dbReference type="ARBA" id="ARBA00004305"/>
    </source>
</evidence>
<dbReference type="STRING" id="7994.ENSAMXP00000054478"/>
<dbReference type="FunFam" id="3.30.70.380:FF:000002">
    <property type="entry name" value="phenylalanine--tRNA ligase, mitochondrial"/>
    <property type="match status" value="1"/>
</dbReference>
<dbReference type="InterPro" id="IPR036690">
    <property type="entry name" value="Fdx_antiC-bd_sf"/>
</dbReference>
<dbReference type="PANTHER" id="PTHR11538">
    <property type="entry name" value="PHENYLALANYL-TRNA SYNTHETASE"/>
    <property type="match status" value="1"/>
</dbReference>
<keyword evidence="9" id="KW-0496">Mitochondrion</keyword>
<dbReference type="AlphaFoldDB" id="A0A3B1KIT1"/>
<dbReference type="KEGG" id="amex:103031491"/>
<evidence type="ECO:0000256" key="2">
    <source>
        <dbReference type="ARBA" id="ARBA00008226"/>
    </source>
</evidence>
<evidence type="ECO:0000256" key="6">
    <source>
        <dbReference type="ARBA" id="ARBA00022840"/>
    </source>
</evidence>
<evidence type="ECO:0000256" key="7">
    <source>
        <dbReference type="ARBA" id="ARBA00022917"/>
    </source>
</evidence>
<dbReference type="Bgee" id="ENSAMXG00000038372">
    <property type="expression patterns" value="Expressed in camera-type eye and 14 other cell types or tissues"/>
</dbReference>
<dbReference type="InterPro" id="IPR029063">
    <property type="entry name" value="SAM-dependent_MTases_sf"/>
</dbReference>
<dbReference type="GeneID" id="103031491"/>
<keyword evidence="4" id="KW-0436">Ligase</keyword>
<dbReference type="GO" id="GO:0004826">
    <property type="term" value="F:phenylalanine-tRNA ligase activity"/>
    <property type="evidence" value="ECO:0007669"/>
    <property type="project" value="UniProtKB-EC"/>
</dbReference>
<evidence type="ECO:0000256" key="5">
    <source>
        <dbReference type="ARBA" id="ARBA00022741"/>
    </source>
</evidence>
<evidence type="ECO:0000256" key="8">
    <source>
        <dbReference type="ARBA" id="ARBA00022946"/>
    </source>
</evidence>
<sequence>MSAAREVLLVGEGNFSFAAALCDSLDPGVRVTATCLQPEAEALSRENTQNNIQHLRDQGATVLFEVDCTHLKEHEVIRHHLYDCIVFNFPHCGRKSGVKKNRTLLAKFFASCAEVLKDNGEVHMALCNGQGGTPYDNPMREWHNSWQAVSMAAEAGLILSDIRPFDCDQFQGYRCTGYRSQDKGFHVEGALTHIFTRSLPYTMPEKLKMVTTIGKETVSYEAPEELSEFMNRDFLSQQSHHPVKTVLEQLLREIKSSWPVCTVSGSFPELVHCCPENLRSCGLTLTPSEVFWIKPIETHPLDQCKDGMQDCEPMDNQQISGGSFALRPSLLLHVQEIMQNEDFSPGTLHALSGLVFQRVPISPNRYPAYHQLLLVGVLPSKSKPLQCLRECVEGLLSPYNVSFKEDQLGEEHQIWINSKDVQNFGRMTSVPVPGSDFQRSLQLCVLLLNIDHLAALTFSIPDWRLLWTYDPRFLAHFETQDVGSFRPFSLYPASYSHDISFWMEPESFDELDFHAVVRVATAGAVKGVALVDRFRHPHMGHASLCYRLEYHSNDRALSHSQVLALQEQLRRLLPLRLQVTLR</sequence>
<protein>
    <recommendedName>
        <fullName evidence="3">phenylalanine--tRNA ligase</fullName>
        <ecNumber evidence="3">6.1.1.20</ecNumber>
    </recommendedName>
    <alternativeName>
        <fullName evidence="11">Phenylalanyl-tRNA synthetase</fullName>
    </alternativeName>
</protein>
<keyword evidence="10" id="KW-0030">Aminoacyl-tRNA synthetase</keyword>
<dbReference type="FunCoup" id="A0A3B1KIT1">
    <property type="interactions" value="276"/>
</dbReference>
<dbReference type="EC" id="6.1.1.20" evidence="3"/>
<dbReference type="RefSeq" id="XP_007245292.2">
    <property type="nucleotide sequence ID" value="XM_007245230.4"/>
</dbReference>
<reference evidence="15" key="2">
    <citation type="journal article" date="2014" name="Nat. Commun.">
        <title>The cavefish genome reveals candidate genes for eye loss.</title>
        <authorList>
            <person name="McGaugh S.E."/>
            <person name="Gross J.B."/>
            <person name="Aken B."/>
            <person name="Blin M."/>
            <person name="Borowsky R."/>
            <person name="Chalopin D."/>
            <person name="Hinaux H."/>
            <person name="Jeffery W.R."/>
            <person name="Keene A."/>
            <person name="Ma L."/>
            <person name="Minx P."/>
            <person name="Murphy D."/>
            <person name="O'Quin K.E."/>
            <person name="Retaux S."/>
            <person name="Rohner N."/>
            <person name="Searle S.M."/>
            <person name="Stahl B.A."/>
            <person name="Tabin C."/>
            <person name="Volff J.N."/>
            <person name="Yoshizawa M."/>
            <person name="Warren W.C."/>
        </authorList>
    </citation>
    <scope>NUCLEOTIDE SEQUENCE [LARGE SCALE GENOMIC DNA]</scope>
    <source>
        <strain evidence="15">female</strain>
    </source>
</reference>
<keyword evidence="8" id="KW-0809">Transit peptide</keyword>
<evidence type="ECO:0000256" key="3">
    <source>
        <dbReference type="ARBA" id="ARBA00012814"/>
    </source>
</evidence>
<dbReference type="GO" id="GO:0070042">
    <property type="term" value="F:rRNA (uridine-N3-)-methyltransferase activity"/>
    <property type="evidence" value="ECO:0007669"/>
    <property type="project" value="InterPro"/>
</dbReference>